<dbReference type="PANTHER" id="PTHR12272">
    <property type="entry name" value="DEADENYLATION COMPLEX SUBUNIT PAN3"/>
    <property type="match status" value="1"/>
</dbReference>
<dbReference type="InterPro" id="IPR041332">
    <property type="entry name" value="Pan3_CK"/>
</dbReference>
<feature type="compositionally biased region" description="Polar residues" evidence="9">
    <location>
        <begin position="371"/>
        <end position="386"/>
    </location>
</feature>
<keyword evidence="5" id="KW-0862">Zinc</keyword>
<dbReference type="GO" id="GO:0004672">
    <property type="term" value="F:protein kinase activity"/>
    <property type="evidence" value="ECO:0007669"/>
    <property type="project" value="InterPro"/>
</dbReference>
<dbReference type="GO" id="GO:0005524">
    <property type="term" value="F:ATP binding"/>
    <property type="evidence" value="ECO:0007669"/>
    <property type="project" value="UniProtKB-UniRule"/>
</dbReference>
<comment type="function">
    <text evidence="8">Regulatory subunit of the poly(A)-nuclease (PAN) deadenylation complex, one of two cytoplasmic mRNA deadenylases involved in mRNA turnover. PAN specifically shortens poly(A) tails of RNA and the activity is stimulated by poly(A)-binding protein PAB1. PAN deadenylation is followed by rapid degradation of the shortened mRNA tails by the CCR4-NOT complex. Deadenylated mRNAs are then degraded by two alternative mechanisms, namely exosome-mediated 3'-5' exonucleolytic degradation, or deadenlyation-dependent mRNA decaping and subsequent 5'-3' exonucleolytic degradation by XRN1. May also be involved in post-transcriptional maturation of mRNA poly(A) tails. PAN3 acts as a positive regulator for PAN activity, recruiting the catalytic subunit PAN2 to mRNA via its interaction with RNA and with PAB1.</text>
</comment>
<keyword evidence="5" id="KW-0479">Metal-binding</keyword>
<comment type="similarity">
    <text evidence="8">Belongs to the protein kinase superfamily. PAN3 family.</text>
</comment>
<gene>
    <name evidence="8" type="primary">PAN3</name>
    <name evidence="11" type="ORF">HO133_006457</name>
</gene>
<dbReference type="Gene3D" id="1.10.287.3700">
    <property type="match status" value="1"/>
</dbReference>
<dbReference type="Proteomes" id="UP000593566">
    <property type="component" value="Unassembled WGS sequence"/>
</dbReference>
<dbReference type="GO" id="GO:0006397">
    <property type="term" value="P:mRNA processing"/>
    <property type="evidence" value="ECO:0007669"/>
    <property type="project" value="UniProtKB-KW"/>
</dbReference>
<keyword evidence="12" id="KW-1185">Reference proteome</keyword>
<evidence type="ECO:0000256" key="4">
    <source>
        <dbReference type="ARBA" id="ARBA00022741"/>
    </source>
</evidence>
<evidence type="ECO:0000256" key="8">
    <source>
        <dbReference type="HAMAP-Rule" id="MF_03181"/>
    </source>
</evidence>
<proteinExistence type="inferred from homology"/>
<feature type="region of interest" description="Disordered" evidence="9">
    <location>
        <begin position="89"/>
        <end position="158"/>
    </location>
</feature>
<dbReference type="GO" id="GO:0000932">
    <property type="term" value="C:P-body"/>
    <property type="evidence" value="ECO:0007669"/>
    <property type="project" value="TreeGrafter"/>
</dbReference>
<feature type="coiled-coil region" evidence="8">
    <location>
        <begin position="857"/>
        <end position="895"/>
    </location>
</feature>
<keyword evidence="2 8" id="KW-0963">Cytoplasm</keyword>
<name>A0A8H6F7G4_9LECA</name>
<dbReference type="PANTHER" id="PTHR12272:SF11">
    <property type="entry name" value="PAN2-PAN3 DEADENYLATION COMPLEX SUBUNIT PAN3"/>
    <property type="match status" value="1"/>
</dbReference>
<keyword evidence="6 8" id="KW-0067">ATP-binding</keyword>
<feature type="binding site" evidence="8">
    <location>
        <position position="642"/>
    </location>
    <ligand>
        <name>ATP</name>
        <dbReference type="ChEBI" id="CHEBI:30616"/>
    </ligand>
</feature>
<evidence type="ECO:0000256" key="3">
    <source>
        <dbReference type="ARBA" id="ARBA00022664"/>
    </source>
</evidence>
<dbReference type="Pfam" id="PF18101">
    <property type="entry name" value="Pan3_CK"/>
    <property type="match status" value="1"/>
</dbReference>
<comment type="caution">
    <text evidence="11">The sequence shown here is derived from an EMBL/GenBank/DDBJ whole genome shotgun (WGS) entry which is preliminary data.</text>
</comment>
<keyword evidence="4 8" id="KW-0547">Nucleotide-binding</keyword>
<comment type="subcellular location">
    <subcellularLocation>
        <location evidence="1 8">Cytoplasm</location>
    </subcellularLocation>
</comment>
<dbReference type="HAMAP" id="MF_03181">
    <property type="entry name" value="PAN3"/>
    <property type="match status" value="1"/>
</dbReference>
<feature type="binding site" evidence="8">
    <location>
        <begin position="754"/>
        <end position="755"/>
    </location>
    <ligand>
        <name>ATP</name>
        <dbReference type="ChEBI" id="CHEBI:30616"/>
    </ligand>
</feature>
<evidence type="ECO:0000256" key="1">
    <source>
        <dbReference type="ARBA" id="ARBA00004496"/>
    </source>
</evidence>
<dbReference type="GO" id="GO:0008143">
    <property type="term" value="F:poly(A) binding"/>
    <property type="evidence" value="ECO:0007669"/>
    <property type="project" value="TreeGrafter"/>
</dbReference>
<evidence type="ECO:0000313" key="11">
    <source>
        <dbReference type="EMBL" id="KAF6218045.1"/>
    </source>
</evidence>
<evidence type="ECO:0000256" key="7">
    <source>
        <dbReference type="ARBA" id="ARBA00023054"/>
    </source>
</evidence>
<evidence type="ECO:0000259" key="10">
    <source>
        <dbReference type="PROSITE" id="PS50011"/>
    </source>
</evidence>
<reference evidence="11 12" key="1">
    <citation type="journal article" date="2020" name="Genomics">
        <title>Complete, high-quality genomes from long-read metagenomic sequencing of two wolf lichen thalli reveals enigmatic genome architecture.</title>
        <authorList>
            <person name="McKenzie S.K."/>
            <person name="Walston R.F."/>
            <person name="Allen J.L."/>
        </authorList>
    </citation>
    <scope>NUCLEOTIDE SEQUENCE [LARGE SCALE GENOMIC DNA]</scope>
    <source>
        <strain evidence="11">WasteWater1</strain>
    </source>
</reference>
<organism evidence="11 12">
    <name type="scientific">Letharia lupina</name>
    <dbReference type="NCBI Taxonomy" id="560253"/>
    <lineage>
        <taxon>Eukaryota</taxon>
        <taxon>Fungi</taxon>
        <taxon>Dikarya</taxon>
        <taxon>Ascomycota</taxon>
        <taxon>Pezizomycotina</taxon>
        <taxon>Lecanoromycetes</taxon>
        <taxon>OSLEUM clade</taxon>
        <taxon>Lecanoromycetidae</taxon>
        <taxon>Lecanorales</taxon>
        <taxon>Lecanorineae</taxon>
        <taxon>Parmeliaceae</taxon>
        <taxon>Letharia</taxon>
    </lineage>
</organism>
<dbReference type="InterPro" id="IPR011009">
    <property type="entry name" value="Kinase-like_dom_sf"/>
</dbReference>
<feature type="compositionally biased region" description="Low complexity" evidence="9">
    <location>
        <begin position="407"/>
        <end position="422"/>
    </location>
</feature>
<dbReference type="Gene3D" id="1.20.5.5160">
    <property type="match status" value="1"/>
</dbReference>
<dbReference type="InterPro" id="IPR030844">
    <property type="entry name" value="PAN3"/>
</dbReference>
<feature type="domain" description="Protein kinase" evidence="10">
    <location>
        <begin position="613"/>
        <end position="917"/>
    </location>
</feature>
<comment type="domain">
    <text evidence="8">The pseudokinase domain, the coiled-coil (CC), and C-terminal knob domain (CK) form a structural unit (PKC) that forms an extensive high-affinity interaction surface for PAN2.</text>
</comment>
<feature type="compositionally biased region" description="Low complexity" evidence="9">
    <location>
        <begin position="343"/>
        <end position="356"/>
    </location>
</feature>
<dbReference type="GO" id="GO:0000289">
    <property type="term" value="P:nuclear-transcribed mRNA poly(A) tail shortening"/>
    <property type="evidence" value="ECO:0007669"/>
    <property type="project" value="UniProtKB-UniRule"/>
</dbReference>
<sequence length="991" mass="109204">MDGNPDRGINESDRIRNLHNGTKRRSGNKNSSSGDVRRSEYDPFLHSPSQRRSPDGFPRLSGNDQKPGPPSDLALGFWSQGVANWRALQTRSNGSKKNSNSTALIKEPSNPPTARDTAGFAPTHSRDQLPRSGVQSFVESDAISAPPSGVDHLARPVPDSPVAVFDEIPEYKHEPLRPSPGKFMGTAAPDVGASDQPSELKAQTLPSIISARGSKSPTKSCGGKEYDASKGADAMSLHAGRSGSTVMSHVEIEDGETKHAILTDPALSTSVYSSRGWGSGLSLQKQPFTPPKPSQVPKHDESSSAKATPHFPKPQSVTPITPTRNPRIRHPKSLSAEAAAFHPRLPSRSPTTPTRSYGNGDGKSVSFGNGHPNTGYVSVMPNTRFGQRSLWPPRQTSSGTPSVPVESSAFQDSGGGSQSFSDPHYPEPQQHTPGGQGQYFDIPVLMTSQMPTQSCHSLGPNIPPFPSSIHSCNNNMIHYNAQVYGQGEQNAEYSQSNHFDSYPPSQVANAVPNAADLHQNGNMYTQDTNGYGPRYYSNHTDPSHQLNQNLYTPLEPHREPSKPNQRTAKELFIPEDLRLKLHARTEATLRVFAVSNTPTVEHYHTLTPLTSVNQQQSQTLRGYSSTIYKAVSAKDGRTYCLRRIHDFRATNLNENAIFAVRQKWAAVRNSNVVSLHFAFTTTNFDSSSLVIVSDYHPDSKTVAEKHFNQTPSRPNRNAPPLISEQTLWSYIVQITNALKAVHSAQLAVRVIEPSKVIVTDENRIRLNGCALEDLLVSEIHDIADLQRLDFHKFGNFILAVGTNNMSNSSSRARTPDVFAQNYSKTSPQLKIVVEWLLDHDRPENHEGIDVLIKLISSNAIDTFDKSLHSNDHLYFSLNKEIENSRLVRLMTKLSCLNERPEYENDRTYTTQGSRAVLGLFRDYVFHQVDAQANPVVDLGHILSCLNKLDAGIEERIALTSRDEQSVIVVSYKELKGALEGTWQELVRRSTG</sequence>
<accession>A0A8H6F7G4</accession>
<keyword evidence="5" id="KW-0863">Zinc-finger</keyword>
<evidence type="ECO:0000256" key="2">
    <source>
        <dbReference type="ARBA" id="ARBA00022490"/>
    </source>
</evidence>
<feature type="region of interest" description="Knob domain" evidence="8">
    <location>
        <begin position="896"/>
        <end position="991"/>
    </location>
</feature>
<feature type="binding site" evidence="8">
    <location>
        <begin position="694"/>
        <end position="701"/>
    </location>
    <ligand>
        <name>ATP</name>
        <dbReference type="ChEBI" id="CHEBI:30616"/>
    </ligand>
</feature>
<comment type="subunit">
    <text evidence="8">Homodimer. Forms a heterotrimer with a catalytic subunit PAN2 to form the poly(A)-nuclease (PAN) deadenylation complex. Interacts (via PAM-2 motif) with poly(A)-binding protein PAB1 (via PABC domain), conferring substrate specificity of the enzyme complex.</text>
</comment>
<dbReference type="SUPFAM" id="SSF56112">
    <property type="entry name" value="Protein kinase-like (PK-like)"/>
    <property type="match status" value="1"/>
</dbReference>
<comment type="domain">
    <text evidence="8">The N-terminal zinc finger binds to poly(A) RNA.</text>
</comment>
<feature type="compositionally biased region" description="Polar residues" evidence="9">
    <location>
        <begin position="89"/>
        <end position="103"/>
    </location>
</feature>
<protein>
    <recommendedName>
        <fullName evidence="8">PAN2-PAN3 deadenylation complex subunit PAN3</fullName>
    </recommendedName>
    <alternativeName>
        <fullName evidence="8">PAB1P-dependent poly(A)-specific ribonuclease</fullName>
    </alternativeName>
    <alternativeName>
        <fullName evidence="8">Poly(A)-nuclease deadenylation complex subunit 3</fullName>
        <shortName evidence="8">PAN deadenylation complex subunit 3</shortName>
    </alternativeName>
</protein>
<dbReference type="AlphaFoldDB" id="A0A8H6F7G4"/>
<dbReference type="GO" id="GO:0031251">
    <property type="term" value="C:PAN complex"/>
    <property type="evidence" value="ECO:0007669"/>
    <property type="project" value="UniProtKB-UniRule"/>
</dbReference>
<evidence type="ECO:0000256" key="5">
    <source>
        <dbReference type="ARBA" id="ARBA00022771"/>
    </source>
</evidence>
<dbReference type="GO" id="GO:0008270">
    <property type="term" value="F:zinc ion binding"/>
    <property type="evidence" value="ECO:0007669"/>
    <property type="project" value="UniProtKB-KW"/>
</dbReference>
<keyword evidence="3 8" id="KW-0507">mRNA processing</keyword>
<evidence type="ECO:0000256" key="9">
    <source>
        <dbReference type="SAM" id="MobiDB-lite"/>
    </source>
</evidence>
<comment type="caution">
    <text evidence="8">Lacks conserved residue(s) required for the propagation of feature annotation.</text>
</comment>
<feature type="compositionally biased region" description="Basic and acidic residues" evidence="9">
    <location>
        <begin position="1"/>
        <end position="16"/>
    </location>
</feature>
<keyword evidence="7 8" id="KW-0175">Coiled coil</keyword>
<feature type="region of interest" description="Disordered" evidence="9">
    <location>
        <begin position="273"/>
        <end position="440"/>
    </location>
</feature>
<dbReference type="EMBL" id="JACCJB010000024">
    <property type="protein sequence ID" value="KAF6218045.1"/>
    <property type="molecule type" value="Genomic_DNA"/>
</dbReference>
<comment type="domain">
    <text evidence="8">Contains a pseudokinase domain. The protein kinase domain is predicted to be catalytically inactive because some of the residues important for catalytic activity are substituted and it lacks the equivalent of the binding site for a peptide substrate. However, it has retained an ATP-binding site and ATP-binding is required for mRNA degradation, stimulating the activity of the PAN2 nuclease in vitro. The nucleotide-binding site is juxtaposed to the RNase active site of PAN2 in the complex and may actually bind nucleosides of a poly(A) RNA rather than ATP, feeding the poly(A)-tail to the active site of the deadenylase and thus increasing the efficiency with which this distributive enzyme degrades oligo(A) RNAs.</text>
</comment>
<dbReference type="Gene3D" id="1.10.510.10">
    <property type="entry name" value="Transferase(Phosphotransferase) domain 1"/>
    <property type="match status" value="1"/>
</dbReference>
<evidence type="ECO:0000313" key="12">
    <source>
        <dbReference type="Proteomes" id="UP000593566"/>
    </source>
</evidence>
<dbReference type="InterPro" id="IPR000719">
    <property type="entry name" value="Prot_kinase_dom"/>
</dbReference>
<dbReference type="FunFam" id="1.10.287.3700:FF:000001">
    <property type="entry name" value="PAN2-PAN3 deadenylation complex subunit PAN3"/>
    <property type="match status" value="1"/>
</dbReference>
<dbReference type="PROSITE" id="PS50011">
    <property type="entry name" value="PROTEIN_KINASE_DOM"/>
    <property type="match status" value="1"/>
</dbReference>
<evidence type="ECO:0000256" key="6">
    <source>
        <dbReference type="ARBA" id="ARBA00022840"/>
    </source>
</evidence>
<feature type="compositionally biased region" description="Polar residues" evidence="9">
    <location>
        <begin position="315"/>
        <end position="324"/>
    </location>
</feature>
<feature type="region of interest" description="Disordered" evidence="9">
    <location>
        <begin position="1"/>
        <end position="76"/>
    </location>
</feature>